<feature type="region of interest" description="Disordered" evidence="1">
    <location>
        <begin position="45"/>
        <end position="70"/>
    </location>
</feature>
<evidence type="ECO:0000256" key="1">
    <source>
        <dbReference type="SAM" id="MobiDB-lite"/>
    </source>
</evidence>
<reference evidence="2 3" key="1">
    <citation type="journal article" date="2019" name="Nat. Commun.">
        <title>A new type of DNA phosphorothioation-based antiviral system in archaea.</title>
        <authorList>
            <person name="Xiong L."/>
            <person name="Liu S."/>
            <person name="Chen S."/>
            <person name="Xiao Y."/>
            <person name="Zhu B."/>
            <person name="Gao Y."/>
            <person name="Zhang Y."/>
            <person name="Chen B."/>
            <person name="Luo J."/>
            <person name="Deng Z."/>
            <person name="Chen X."/>
            <person name="Wang L."/>
            <person name="Chen S."/>
        </authorList>
    </citation>
    <scope>NUCLEOTIDE SEQUENCE [LARGE SCALE GENOMIC DNA]</scope>
    <source>
        <strain evidence="2 3">CBA1105</strain>
    </source>
</reference>
<keyword evidence="3" id="KW-1185">Reference proteome</keyword>
<organism evidence="2 3">
    <name type="scientific">Halapricum salinum</name>
    <dbReference type="NCBI Taxonomy" id="1457250"/>
    <lineage>
        <taxon>Archaea</taxon>
        <taxon>Methanobacteriati</taxon>
        <taxon>Methanobacteriota</taxon>
        <taxon>Stenosarchaea group</taxon>
        <taxon>Halobacteria</taxon>
        <taxon>Halobacteriales</taxon>
        <taxon>Haloarculaceae</taxon>
        <taxon>Halapricum</taxon>
    </lineage>
</organism>
<dbReference type="GeneID" id="39848064"/>
<dbReference type="EMBL" id="CP031310">
    <property type="protein sequence ID" value="QCC51430.1"/>
    <property type="molecule type" value="Genomic_DNA"/>
</dbReference>
<dbReference type="RefSeq" id="WP_049994960.1">
    <property type="nucleotide sequence ID" value="NZ_CP031310.1"/>
</dbReference>
<proteinExistence type="predicted"/>
<dbReference type="Proteomes" id="UP000296706">
    <property type="component" value="Chromosome"/>
</dbReference>
<name>A0A4D6HCA0_9EURY</name>
<dbReference type="KEGG" id="hsn:DV733_09325"/>
<feature type="region of interest" description="Disordered" evidence="1">
    <location>
        <begin position="432"/>
        <end position="451"/>
    </location>
</feature>
<evidence type="ECO:0000313" key="3">
    <source>
        <dbReference type="Proteomes" id="UP000296706"/>
    </source>
</evidence>
<gene>
    <name evidence="2" type="ORF">DV733_09325</name>
</gene>
<feature type="region of interest" description="Disordered" evidence="1">
    <location>
        <begin position="1"/>
        <end position="23"/>
    </location>
</feature>
<feature type="compositionally biased region" description="Low complexity" evidence="1">
    <location>
        <begin position="59"/>
        <end position="70"/>
    </location>
</feature>
<dbReference type="AlphaFoldDB" id="A0A4D6HCA0"/>
<accession>A0A4D6HCA0</accession>
<evidence type="ECO:0000313" key="2">
    <source>
        <dbReference type="EMBL" id="QCC51430.1"/>
    </source>
</evidence>
<protein>
    <submittedName>
        <fullName evidence="2">Uncharacterized protein</fullName>
    </submittedName>
</protein>
<sequence length="451" mass="50388">MEHISEPNADNTDEAEQNAKYVPITLTTTSIDDIRARVRDALEKDKRRQAASQKADTIASQSSALSAGARGSLSVTTDSTAELKTLQDAVGIDESTVRNLQEEHDLQRLHPARRKEFIGEILRTRIKDHADSVVAETSTELDETADATMAEFFGQPGETVTKRWWQGDAGTFTQREKDESEPVTTVSIENATTDSGKLPGKYMQPDVYVLEDESTVTIESRYGTGTLTVDAGGYSFSHQPLETIAAKAGLIEVESRDASCTSSDKEALDVAIGRGEAKEKAHIIKLQSGDGGYSNRYVKAWTEFRDFDPERQMLLVNLGQASYYRSSMRGKSERAWLIGQDDDQIWCQQVYTTHETVDEALDFITPAEVQNYREEGRKVIRQGDIFFVQMKQATNFEDLNGTRHDVVEQDDGQTVITHPEHSDLTLEGHWKAYTNNDGSQSSSTRTRRIRD</sequence>